<dbReference type="InterPro" id="IPR052743">
    <property type="entry name" value="Glutaminase_GtaA"/>
</dbReference>
<dbReference type="Pfam" id="PF16335">
    <property type="entry name" value="GtaA_6_Hairpin"/>
    <property type="match status" value="1"/>
</dbReference>
<feature type="domain" description="DUF4964" evidence="3">
    <location>
        <begin position="46"/>
        <end position="104"/>
    </location>
</feature>
<dbReference type="AlphaFoldDB" id="A0AAI8YLM1"/>
<feature type="domain" description="Glutaminase A N-terminal" evidence="5">
    <location>
        <begin position="130"/>
        <end position="371"/>
    </location>
</feature>
<feature type="region of interest" description="Disordered" evidence="1">
    <location>
        <begin position="798"/>
        <end position="841"/>
    </location>
</feature>
<dbReference type="SUPFAM" id="SSF48208">
    <property type="entry name" value="Six-hairpin glycosidases"/>
    <property type="match status" value="1"/>
</dbReference>
<feature type="signal peptide" evidence="2">
    <location>
        <begin position="1"/>
        <end position="26"/>
    </location>
</feature>
<dbReference type="PANTHER" id="PTHR31987">
    <property type="entry name" value="GLUTAMINASE A-RELATED"/>
    <property type="match status" value="1"/>
</dbReference>
<dbReference type="Pfam" id="PF16334">
    <property type="entry name" value="DUF4964"/>
    <property type="match status" value="1"/>
</dbReference>
<comment type="caution">
    <text evidence="6">The sequence shown here is derived from an EMBL/GenBank/DDBJ whole genome shotgun (WGS) entry which is preliminary data.</text>
</comment>
<feature type="compositionally biased region" description="Pro residues" evidence="1">
    <location>
        <begin position="815"/>
        <end position="825"/>
    </location>
</feature>
<dbReference type="Proteomes" id="UP001295740">
    <property type="component" value="Unassembled WGS sequence"/>
</dbReference>
<feature type="domain" description="Glutaminase A central" evidence="4">
    <location>
        <begin position="434"/>
        <end position="787"/>
    </location>
</feature>
<evidence type="ECO:0000259" key="4">
    <source>
        <dbReference type="Pfam" id="PF16335"/>
    </source>
</evidence>
<accession>A0AAI8YLM1</accession>
<keyword evidence="2" id="KW-0732">Signal</keyword>
<dbReference type="PANTHER" id="PTHR31987:SF1">
    <property type="entry name" value="GLUTAMINASE A"/>
    <property type="match status" value="1"/>
</dbReference>
<dbReference type="EMBL" id="CAUWAG010000012">
    <property type="protein sequence ID" value="CAJ2509302.1"/>
    <property type="molecule type" value="Genomic_DNA"/>
</dbReference>
<dbReference type="InterPro" id="IPR008928">
    <property type="entry name" value="6-hairpin_glycosidase_sf"/>
</dbReference>
<keyword evidence="7" id="KW-1185">Reference proteome</keyword>
<dbReference type="InterPro" id="IPR032514">
    <property type="entry name" value="GtaA_central"/>
</dbReference>
<evidence type="ECO:0000313" key="7">
    <source>
        <dbReference type="Proteomes" id="UP001295740"/>
    </source>
</evidence>
<name>A0AAI8YLM1_9PEZI</name>
<reference evidence="6" key="1">
    <citation type="submission" date="2023-10" db="EMBL/GenBank/DDBJ databases">
        <authorList>
            <person name="Hackl T."/>
        </authorList>
    </citation>
    <scope>NUCLEOTIDE SEQUENCE</scope>
</reference>
<proteinExistence type="predicted"/>
<evidence type="ECO:0000256" key="1">
    <source>
        <dbReference type="SAM" id="MobiDB-lite"/>
    </source>
</evidence>
<dbReference type="InterPro" id="IPR012341">
    <property type="entry name" value="6hp_glycosidase-like_sf"/>
</dbReference>
<dbReference type="Pfam" id="PF17168">
    <property type="entry name" value="DUF5127"/>
    <property type="match status" value="1"/>
</dbReference>
<dbReference type="Gene3D" id="1.50.10.10">
    <property type="match status" value="1"/>
</dbReference>
<dbReference type="GO" id="GO:0003824">
    <property type="term" value="F:catalytic activity"/>
    <property type="evidence" value="ECO:0007669"/>
    <property type="project" value="UniProtKB-ARBA"/>
</dbReference>
<evidence type="ECO:0000313" key="6">
    <source>
        <dbReference type="EMBL" id="CAJ2509302.1"/>
    </source>
</evidence>
<gene>
    <name evidence="6" type="ORF">KHLLAP_LOCUS9770</name>
</gene>
<dbReference type="InterPro" id="IPR032515">
    <property type="entry name" value="DUF4964"/>
</dbReference>
<protein>
    <submittedName>
        <fullName evidence="6">Uu.00g143280.m01.CDS01</fullName>
    </submittedName>
</protein>
<dbReference type="InterPro" id="IPR033433">
    <property type="entry name" value="GtaA_N"/>
</dbReference>
<evidence type="ECO:0000259" key="5">
    <source>
        <dbReference type="Pfam" id="PF17168"/>
    </source>
</evidence>
<organism evidence="6 7">
    <name type="scientific">Anthostomella pinea</name>
    <dbReference type="NCBI Taxonomy" id="933095"/>
    <lineage>
        <taxon>Eukaryota</taxon>
        <taxon>Fungi</taxon>
        <taxon>Dikarya</taxon>
        <taxon>Ascomycota</taxon>
        <taxon>Pezizomycotina</taxon>
        <taxon>Sordariomycetes</taxon>
        <taxon>Xylariomycetidae</taxon>
        <taxon>Xylariales</taxon>
        <taxon>Xylariaceae</taxon>
        <taxon>Anthostomella</taxon>
    </lineage>
</organism>
<sequence>MHTHVSKSPLARLFLVIACTLTIVNAQNPFSSQTDINGHIIPNYSPVRPPAVPLAVRSPYTSVWSSTNNTATLNSQTPRFWTGARVGWEGIVVVDGIAYEYMGNAINDLPALEDFKSAVPQDVTFDSQYSNFTFLAGPVTVLASFFSPVTPKDNCRSAVPLSYLTTSVQSNDDQPHGIHFYSDVDTAWTGFGDIADVDSGLRNGAMLVDGTGDATNFPDLVTWQLQRKIHYNFGELEDFPKWGNFTYNTSPHGADKFSFQSGFTTTVRSAFVNNHTLNDNVESGFEGFSSQTPVFAFAHDLGVVKQASVRYTVGSIQNPEVRYLHEQGVSNLQPWWEKCYGDMYSMIHWHWDDFAAVQDIANEFETQLKADVNAFYEGKEPPVYSNGIPSAPMLLTNGTDQYGQPFVFNASSGYGYVDPITGDGVAVPFVSEAESYYAIVALSARQIMGAYVYAVPADTTSTSTTDDIDPLLFQKEISSNGNVNTVDVLYPASPFFLYANPELLKYALQPLYEFQEHDFYPNDYSIHDLGSHFPNATGHVEGNDEYMPLEESANAILMSYAYYKFTGDETWLNSHYKLLKQFAQYLIASTRIPESQVSTDDFAGPLANQTNLAIKGIVGLQAMAAIATTHGDDNDAIKFSGTARAYYQEWEGFAIDAAGTHTTLAYEGQSSWGLLYNIYFDKLLNMGLVNESVYTMQSEWYPNVSLVFGVPLDSRHYYTKSDWEMWTAATCSQTTRRLFVNALAHWLNGTSTDLAFSDLHDTIDTGGYGGGQMFKARPVAGGHYALLALGKTGQKASAAAGDTSGSLFPKNGTAPLPPPESPVPPRGDRHPLNQRSGKAKMKVTTIATNRLEAGSGPRVL</sequence>
<evidence type="ECO:0000256" key="2">
    <source>
        <dbReference type="SAM" id="SignalP"/>
    </source>
</evidence>
<feature type="chain" id="PRO_5042503841" evidence="2">
    <location>
        <begin position="27"/>
        <end position="860"/>
    </location>
</feature>
<evidence type="ECO:0000259" key="3">
    <source>
        <dbReference type="Pfam" id="PF16334"/>
    </source>
</evidence>
<dbReference type="GO" id="GO:0005975">
    <property type="term" value="P:carbohydrate metabolic process"/>
    <property type="evidence" value="ECO:0007669"/>
    <property type="project" value="InterPro"/>
</dbReference>